<keyword evidence="2" id="KW-1185">Reference proteome</keyword>
<protein>
    <submittedName>
        <fullName evidence="1">Zinc finger MYM-type protein 1-like</fullName>
    </submittedName>
</protein>
<dbReference type="AlphaFoldDB" id="A0A6G0W1B3"/>
<proteinExistence type="predicted"/>
<gene>
    <name evidence="1" type="ORF">FWK35_00019264</name>
</gene>
<accession>A0A6G0W1B3</accession>
<reference evidence="1 2" key="1">
    <citation type="submission" date="2019-08" db="EMBL/GenBank/DDBJ databases">
        <title>Whole genome of Aphis craccivora.</title>
        <authorList>
            <person name="Voronova N.V."/>
            <person name="Shulinski R.S."/>
            <person name="Bandarenka Y.V."/>
            <person name="Zhorov D.G."/>
            <person name="Warner D."/>
        </authorList>
    </citation>
    <scope>NUCLEOTIDE SEQUENCE [LARGE SCALE GENOMIC DNA]</scope>
    <source>
        <strain evidence="1">180601</strain>
        <tissue evidence="1">Whole Body</tissue>
    </source>
</reference>
<feature type="non-terminal residue" evidence="1">
    <location>
        <position position="180"/>
    </location>
</feature>
<evidence type="ECO:0000313" key="2">
    <source>
        <dbReference type="Proteomes" id="UP000478052"/>
    </source>
</evidence>
<organism evidence="1 2">
    <name type="scientific">Aphis craccivora</name>
    <name type="common">Cowpea aphid</name>
    <dbReference type="NCBI Taxonomy" id="307492"/>
    <lineage>
        <taxon>Eukaryota</taxon>
        <taxon>Metazoa</taxon>
        <taxon>Ecdysozoa</taxon>
        <taxon>Arthropoda</taxon>
        <taxon>Hexapoda</taxon>
        <taxon>Insecta</taxon>
        <taxon>Pterygota</taxon>
        <taxon>Neoptera</taxon>
        <taxon>Paraneoptera</taxon>
        <taxon>Hemiptera</taxon>
        <taxon>Sternorrhyncha</taxon>
        <taxon>Aphidomorpha</taxon>
        <taxon>Aphidoidea</taxon>
        <taxon>Aphididae</taxon>
        <taxon>Aphidini</taxon>
        <taxon>Aphis</taxon>
        <taxon>Aphis</taxon>
    </lineage>
</organism>
<name>A0A6G0W1B3_APHCR</name>
<sequence>MKKVAIGLYQKIHDQKLTQTNFQLSTSTELIGACFIQDKDMKRIYIKQLSEKRQFTDNHSFLVSISYLYPQSEQFLSYKQLKPLISELKSLSKTIKNYPKHNNKLAMLAFNAILNFPVKSVKELFHALNINLASNASTEIFDKNKYYYIIILLVWDSAYKYGDRSPLLQALQFFPIGNKL</sequence>
<comment type="caution">
    <text evidence="1">The sequence shown here is derived from an EMBL/GenBank/DDBJ whole genome shotgun (WGS) entry which is preliminary data.</text>
</comment>
<evidence type="ECO:0000313" key="1">
    <source>
        <dbReference type="EMBL" id="KAF0718824.1"/>
    </source>
</evidence>
<dbReference type="EMBL" id="VUJU01009633">
    <property type="protein sequence ID" value="KAF0718824.1"/>
    <property type="molecule type" value="Genomic_DNA"/>
</dbReference>
<dbReference type="Proteomes" id="UP000478052">
    <property type="component" value="Unassembled WGS sequence"/>
</dbReference>